<keyword evidence="1" id="KW-1133">Transmembrane helix</keyword>
<dbReference type="EMBL" id="FLQV01001009">
    <property type="protein sequence ID" value="SBS98894.1"/>
    <property type="molecule type" value="Genomic_DNA"/>
</dbReference>
<protein>
    <submittedName>
        <fullName evidence="2">PIR Superfamily Protein</fullName>
    </submittedName>
</protein>
<sequence length="295" mass="34767">MSYMKETVYSVVSSYDTYKNVLESEDEGYGSLHLANCDLFRSPHLDTNNSAHICKSSIKFLSYLKGKDQWAYIEKGCKYLYYWIYSKVTNENKSVENVLTVFNEFLKKHEDFEESYKFDKYLRHFNNPMLDKLIRLFELYDVLKIIKRLQSPSDKCECAKDCANKYISYLDECYAGNDNEFCDELENFKHAYDDVMKGETCSKDIPIILPPVKRYNIAAFLSIPFAVILVLSFVFFIFYKFTPLGLQIHLILNKKKSVHNYLEDETEKLLHSTDKSNIYSQNHKYSIQYQSVKHS</sequence>
<feature type="transmembrane region" description="Helical" evidence="1">
    <location>
        <begin position="217"/>
        <end position="239"/>
    </location>
</feature>
<name>A0A1A8X0X3_PLAOA</name>
<evidence type="ECO:0000256" key="1">
    <source>
        <dbReference type="SAM" id="Phobius"/>
    </source>
</evidence>
<accession>A0A1A8X0X3</accession>
<dbReference type="Proteomes" id="UP000078546">
    <property type="component" value="Unassembled WGS sequence"/>
</dbReference>
<keyword evidence="1" id="KW-0812">Transmembrane</keyword>
<keyword evidence="1" id="KW-0472">Membrane</keyword>
<proteinExistence type="predicted"/>
<evidence type="ECO:0000313" key="3">
    <source>
        <dbReference type="Proteomes" id="UP000078546"/>
    </source>
</evidence>
<dbReference type="AlphaFoldDB" id="A0A1A8X0X3"/>
<dbReference type="InterPro" id="IPR008780">
    <property type="entry name" value="Plasmodium_Vir"/>
</dbReference>
<reference evidence="3" key="1">
    <citation type="submission" date="2016-05" db="EMBL/GenBank/DDBJ databases">
        <authorList>
            <person name="Naeem Raeece"/>
        </authorList>
    </citation>
    <scope>NUCLEOTIDE SEQUENCE [LARGE SCALE GENOMIC DNA]</scope>
</reference>
<gene>
    <name evidence="2" type="ORF">POVCU1_049480</name>
</gene>
<evidence type="ECO:0000313" key="2">
    <source>
        <dbReference type="EMBL" id="SBS98894.1"/>
    </source>
</evidence>
<organism evidence="2 3">
    <name type="scientific">Plasmodium ovale curtisi</name>
    <dbReference type="NCBI Taxonomy" id="864141"/>
    <lineage>
        <taxon>Eukaryota</taxon>
        <taxon>Sar</taxon>
        <taxon>Alveolata</taxon>
        <taxon>Apicomplexa</taxon>
        <taxon>Aconoidasida</taxon>
        <taxon>Haemosporida</taxon>
        <taxon>Plasmodiidae</taxon>
        <taxon>Plasmodium</taxon>
        <taxon>Plasmodium (Plasmodium)</taxon>
    </lineage>
</organism>
<dbReference type="Pfam" id="PF05795">
    <property type="entry name" value="Plasmodium_Vir"/>
    <property type="match status" value="2"/>
</dbReference>